<feature type="domain" description="Lipid/polyisoprenoid-binding YceI-like" evidence="2">
    <location>
        <begin position="35"/>
        <end position="209"/>
    </location>
</feature>
<accession>A0ABW5XK06</accession>
<reference evidence="4" key="1">
    <citation type="journal article" date="2019" name="Int. J. Syst. Evol. Microbiol.">
        <title>The Global Catalogue of Microorganisms (GCM) 10K type strain sequencing project: providing services to taxonomists for standard genome sequencing and annotation.</title>
        <authorList>
            <consortium name="The Broad Institute Genomics Platform"/>
            <consortium name="The Broad Institute Genome Sequencing Center for Infectious Disease"/>
            <person name="Wu L."/>
            <person name="Ma J."/>
        </authorList>
    </citation>
    <scope>NUCLEOTIDE SEQUENCE [LARGE SCALE GENOMIC DNA]</scope>
    <source>
        <strain evidence="4">KCTC 52232</strain>
    </source>
</reference>
<evidence type="ECO:0000259" key="2">
    <source>
        <dbReference type="SMART" id="SM00867"/>
    </source>
</evidence>
<dbReference type="Pfam" id="PF04264">
    <property type="entry name" value="YceI"/>
    <property type="match status" value="1"/>
</dbReference>
<dbReference type="InterPro" id="IPR036761">
    <property type="entry name" value="TTHA0802/YceI-like_sf"/>
</dbReference>
<organism evidence="3 4">
    <name type="scientific">Mucilaginibacter antarcticus</name>
    <dbReference type="NCBI Taxonomy" id="1855725"/>
    <lineage>
        <taxon>Bacteria</taxon>
        <taxon>Pseudomonadati</taxon>
        <taxon>Bacteroidota</taxon>
        <taxon>Sphingobacteriia</taxon>
        <taxon>Sphingobacteriales</taxon>
        <taxon>Sphingobacteriaceae</taxon>
        <taxon>Mucilaginibacter</taxon>
    </lineage>
</organism>
<dbReference type="RefSeq" id="WP_377123500.1">
    <property type="nucleotide sequence ID" value="NZ_JBHUON010000002.1"/>
</dbReference>
<dbReference type="PANTHER" id="PTHR34406:SF1">
    <property type="entry name" value="PROTEIN YCEI"/>
    <property type="match status" value="1"/>
</dbReference>
<dbReference type="InterPro" id="IPR007372">
    <property type="entry name" value="Lipid/polyisoprenoid-bd_YceI"/>
</dbReference>
<keyword evidence="4" id="KW-1185">Reference proteome</keyword>
<dbReference type="SUPFAM" id="SSF101874">
    <property type="entry name" value="YceI-like"/>
    <property type="match status" value="1"/>
</dbReference>
<keyword evidence="1" id="KW-0732">Signal</keyword>
<dbReference type="SMART" id="SM00867">
    <property type="entry name" value="YceI"/>
    <property type="match status" value="1"/>
</dbReference>
<evidence type="ECO:0000313" key="3">
    <source>
        <dbReference type="EMBL" id="MFD2863711.1"/>
    </source>
</evidence>
<dbReference type="Proteomes" id="UP001597601">
    <property type="component" value="Unassembled WGS sequence"/>
</dbReference>
<gene>
    <name evidence="3" type="ORF">ACFSYC_03330</name>
</gene>
<sequence length="211" mass="23176">MKHERLLLSGLIIMLAVLINRPVQAQQGQAAKPTIYRLDTKKSKLLWTAPKNRHNGFILFTSGNLSNVTDGWPTTGAFNINMTSMRSTSETTAAETKKVDGKLKSDEFFSVAKYPAASMVVQKIVREANGSTFKVSGELTIKGITKPIDFTALMSQTGNTIKASASTSISRANWNVIHQPASAAWNILDRLKDNLIANDIPIKLELVFVKE</sequence>
<dbReference type="Gene3D" id="2.40.128.110">
    <property type="entry name" value="Lipid/polyisoprenoid-binding, YceI-like"/>
    <property type="match status" value="1"/>
</dbReference>
<feature type="signal peptide" evidence="1">
    <location>
        <begin position="1"/>
        <end position="25"/>
    </location>
</feature>
<protein>
    <submittedName>
        <fullName evidence="3">YceI family protein</fullName>
    </submittedName>
</protein>
<evidence type="ECO:0000256" key="1">
    <source>
        <dbReference type="SAM" id="SignalP"/>
    </source>
</evidence>
<evidence type="ECO:0000313" key="4">
    <source>
        <dbReference type="Proteomes" id="UP001597601"/>
    </source>
</evidence>
<name>A0ABW5XK06_9SPHI</name>
<proteinExistence type="predicted"/>
<dbReference type="EMBL" id="JBHUON010000002">
    <property type="protein sequence ID" value="MFD2863711.1"/>
    <property type="molecule type" value="Genomic_DNA"/>
</dbReference>
<dbReference type="PANTHER" id="PTHR34406">
    <property type="entry name" value="PROTEIN YCEI"/>
    <property type="match status" value="1"/>
</dbReference>
<feature type="chain" id="PRO_5046087672" evidence="1">
    <location>
        <begin position="26"/>
        <end position="211"/>
    </location>
</feature>
<comment type="caution">
    <text evidence="3">The sequence shown here is derived from an EMBL/GenBank/DDBJ whole genome shotgun (WGS) entry which is preliminary data.</text>
</comment>